<dbReference type="InterPro" id="IPR026341">
    <property type="entry name" value="T9SS_type_B"/>
</dbReference>
<protein>
    <submittedName>
        <fullName evidence="1">Gliding motility-associated C-terminal domain-containing protein</fullName>
    </submittedName>
</protein>
<gene>
    <name evidence="1" type="ORF">SAMN05421818_11178</name>
</gene>
<organism evidence="1 2">
    <name type="scientific">Myroides phaeus</name>
    <dbReference type="NCBI Taxonomy" id="702745"/>
    <lineage>
        <taxon>Bacteria</taxon>
        <taxon>Pseudomonadati</taxon>
        <taxon>Bacteroidota</taxon>
        <taxon>Flavobacteriia</taxon>
        <taxon>Flavobacteriales</taxon>
        <taxon>Flavobacteriaceae</taxon>
        <taxon>Myroides</taxon>
    </lineage>
</organism>
<accession>A0A1G8ELP2</accession>
<evidence type="ECO:0000313" key="1">
    <source>
        <dbReference type="EMBL" id="SDH70778.1"/>
    </source>
</evidence>
<evidence type="ECO:0000313" key="2">
    <source>
        <dbReference type="Proteomes" id="UP000243588"/>
    </source>
</evidence>
<keyword evidence="2" id="KW-1185">Reference proteome</keyword>
<reference evidence="2" key="1">
    <citation type="submission" date="2016-10" db="EMBL/GenBank/DDBJ databases">
        <authorList>
            <person name="Varghese N."/>
            <person name="Submissions S."/>
        </authorList>
    </citation>
    <scope>NUCLEOTIDE SEQUENCE [LARGE SCALE GENOMIC DNA]</scope>
    <source>
        <strain evidence="2">DSM 23313</strain>
    </source>
</reference>
<proteinExistence type="predicted"/>
<dbReference type="AlphaFoldDB" id="A0A1G8ELP2"/>
<dbReference type="Pfam" id="PF13585">
    <property type="entry name" value="CHU_C"/>
    <property type="match status" value="1"/>
</dbReference>
<dbReference type="EMBL" id="FNDQ01000011">
    <property type="protein sequence ID" value="SDH70778.1"/>
    <property type="molecule type" value="Genomic_DNA"/>
</dbReference>
<name>A0A1G8ELP2_9FLAO</name>
<dbReference type="NCBIfam" id="TIGR04131">
    <property type="entry name" value="Bac_Flav_CTERM"/>
    <property type="match status" value="1"/>
</dbReference>
<dbReference type="Proteomes" id="UP000243588">
    <property type="component" value="Unassembled WGS sequence"/>
</dbReference>
<dbReference type="STRING" id="702745.SAMN05421818_11178"/>
<sequence length="444" mass="50515">MGIKHQFNMEKKFLITSITSVLLLGGTIYGQNDLSNFKLRNTGLMSVAPNTIVSTGFDFINEEKSTVRTDGIIYFFKDFTNKGVFDFSSKVKTSTVYFLSKDSATKAKVLQGDEVSYFYNVVFDNPNYGIDLKNNIEVFGVADFKEGIIKVDSTFNDKKKLSYGMVTFNSGATHKNASDKSYVEGEVEKVGNESFVYPIGDKKMYRRATISAPKQLKDVIKSKYTARDKKFFEKHTAVSGVIDKINTAEYWELRTTKKGANRVVLTLSWDERITPADLLNNPEKNLHIVRWDTEQKMWIDEGGVVDMEKKEVSTLAEISGFGYFTLANVKDVLLDGDVVIYNLVTPNGDDMNDYFIIDNINKYPNNKVQIYDRWGVLVYETTNYDPKGDGSENVFNGYSEGRVTYNKNKKLPTGTYYYIVIYEYKDKNGSRMIKKAANLHLDTN</sequence>